<dbReference type="SMART" id="SM01236">
    <property type="entry name" value="Haem_oxygenase_2"/>
    <property type="match status" value="1"/>
</dbReference>
<dbReference type="Pfam" id="PF14518">
    <property type="entry name" value="Haem_oxygenas_2"/>
    <property type="match status" value="1"/>
</dbReference>
<sequence>MQLFDVTLSKTLAVRSSTPTILSLSKYNITTLTEFLAKNEATTSTEWAAYLSRRAAGRPRELLPTRAYAEHFLRLSAPVKFVDGAWLSRVHHANTSPDLRHITRIAWQILSEELGDGDLAKNHVQVYADLLHSLNIDIGTGDSQKFVDTAANPGSNPRVWAAAIAQLALGMFPDELFPEILGFNLAYEAVTLETLICVRELKELKLDATYFNLHVTIDNADSGHTAMSLHAVAELMRTCKSPADEDAMWRRVQAGYILAQGLPVHPQPMTATETAVLDMFAGKCGPAKSAHQCCRAPIGSQKGMKLGDWMDPESWEKRKYGFLEALSSSSWISPGSPARSRLIKEVMWKGRMFGAFTAGEVLVLEKWIAGMEDVGGFEQEIEAADGVYAQFVKQKTTLEHRKVPTHHALIRHDDADVNALSPSIPTGIPVGLSVKGAKRWEILFAAAVPFQQYLTSPAKCATSQGMLVLRVLRALNGLMDVGDMVAGMDEVTRPSGKGVVDLALQVHHGDGKVALDAKWSWLLAASSSPEVNYWFLIGVQHAFVALLGDPQSCGILDEAVGERMKEISSRVGQALESLDFRQRDASRQGFWMALHVVGNQDEAKTRF</sequence>
<gene>
    <name evidence="1" type="ORF">TWF696_007633</name>
</gene>
<accession>A0AAV9UPH2</accession>
<protein>
    <submittedName>
        <fullName evidence="1">Uncharacterized protein</fullName>
    </submittedName>
</protein>
<dbReference type="AlphaFoldDB" id="A0AAV9UPH2"/>
<dbReference type="Proteomes" id="UP001375240">
    <property type="component" value="Unassembled WGS sequence"/>
</dbReference>
<evidence type="ECO:0000313" key="2">
    <source>
        <dbReference type="Proteomes" id="UP001375240"/>
    </source>
</evidence>
<evidence type="ECO:0000313" key="1">
    <source>
        <dbReference type="EMBL" id="KAK6343982.1"/>
    </source>
</evidence>
<dbReference type="EMBL" id="JAVHNQ010000006">
    <property type="protein sequence ID" value="KAK6343982.1"/>
    <property type="molecule type" value="Genomic_DNA"/>
</dbReference>
<proteinExistence type="predicted"/>
<dbReference type="Gene3D" id="1.20.910.10">
    <property type="entry name" value="Heme oxygenase-like"/>
    <property type="match status" value="1"/>
</dbReference>
<comment type="caution">
    <text evidence="1">The sequence shown here is derived from an EMBL/GenBank/DDBJ whole genome shotgun (WGS) entry which is preliminary data.</text>
</comment>
<reference evidence="1 2" key="1">
    <citation type="submission" date="2019-10" db="EMBL/GenBank/DDBJ databases">
        <authorList>
            <person name="Palmer J.M."/>
        </authorList>
    </citation>
    <scope>NUCLEOTIDE SEQUENCE [LARGE SCALE GENOMIC DNA]</scope>
    <source>
        <strain evidence="1 2">TWF696</strain>
    </source>
</reference>
<keyword evidence="2" id="KW-1185">Reference proteome</keyword>
<name>A0AAV9UPH2_9PEZI</name>
<dbReference type="InterPro" id="IPR016084">
    <property type="entry name" value="Haem_Oase-like_multi-hlx"/>
</dbReference>
<organism evidence="1 2">
    <name type="scientific">Orbilia brochopaga</name>
    <dbReference type="NCBI Taxonomy" id="3140254"/>
    <lineage>
        <taxon>Eukaryota</taxon>
        <taxon>Fungi</taxon>
        <taxon>Dikarya</taxon>
        <taxon>Ascomycota</taxon>
        <taxon>Pezizomycotina</taxon>
        <taxon>Orbiliomycetes</taxon>
        <taxon>Orbiliales</taxon>
        <taxon>Orbiliaceae</taxon>
        <taxon>Orbilia</taxon>
    </lineage>
</organism>